<comment type="cofactor">
    <cofactor evidence="5">
        <name>heme</name>
        <dbReference type="ChEBI" id="CHEBI:30413"/>
    </cofactor>
</comment>
<evidence type="ECO:0000256" key="4">
    <source>
        <dbReference type="ARBA" id="ARBA00023004"/>
    </source>
</evidence>
<dbReference type="InterPro" id="IPR002401">
    <property type="entry name" value="Cyt_P450_E_grp-I"/>
</dbReference>
<evidence type="ECO:0000256" key="3">
    <source>
        <dbReference type="ARBA" id="ARBA00023002"/>
    </source>
</evidence>
<evidence type="ECO:0008006" key="8">
    <source>
        <dbReference type="Google" id="ProtNLM"/>
    </source>
</evidence>
<sequence>MEIQTLRAIFSLLFFSFTFLFLLFALLMKVLSISRRRYCDCEVCKAYLTGSWLTQFPNLADWYAHLLRNSPTGTIHIHVLNNVVTANPENVEHMLKTNFNNYPKGKRFSAILGDLLGNGIFTADGHAWHSQRKAASLALGGASVRKNAFNVVTKEVETRLMPLLSSMQGSVDLQELFSTFAFRSICKISFGFDPEELELSRPLSEYVAAFDRASMLSAMRATSAIPLVWKVKRFLNIGSEKELKQAIEIVNELATIVICNCRKSNSEDSNDILSRFMHTGNGKEIDDVYLRDVVVSFLLAGRDTVASGLAAFFLLLSTNPSALYAIREEISLVTKGKTDYQMSYDDIKGMHYVHAALHESLRLLPPVPFDSKFAAGDDMLPDGTEITQGTRVMYHSYAMARMKSVWGPDCKEFRPERWLTDDGVFTPESPFKYPVFQAGLRVCLGRELALMEMKTVIVSVLREFDVEVALQNGDLPRFAPGLTTSFKGGIPASIRRR</sequence>
<keyword evidence="4 5" id="KW-0408">Iron</keyword>
<dbReference type="SUPFAM" id="SSF48264">
    <property type="entry name" value="Cytochrome P450"/>
    <property type="match status" value="1"/>
</dbReference>
<comment type="caution">
    <text evidence="6">The sequence shown here is derived from an EMBL/GenBank/DDBJ whole genome shotgun (WGS) entry which is preliminary data.</text>
</comment>
<dbReference type="InterPro" id="IPR036396">
    <property type="entry name" value="Cyt_P450_sf"/>
</dbReference>
<evidence type="ECO:0000313" key="6">
    <source>
        <dbReference type="EMBL" id="KAJ3708667.1"/>
    </source>
</evidence>
<dbReference type="InterPro" id="IPR001128">
    <property type="entry name" value="Cyt_P450"/>
</dbReference>
<dbReference type="GO" id="GO:0020037">
    <property type="term" value="F:heme binding"/>
    <property type="evidence" value="ECO:0007669"/>
    <property type="project" value="InterPro"/>
</dbReference>
<dbReference type="AlphaFoldDB" id="A0AAD6A2T3"/>
<dbReference type="PRINTS" id="PR00385">
    <property type="entry name" value="P450"/>
</dbReference>
<dbReference type="GO" id="GO:0004497">
    <property type="term" value="F:monooxygenase activity"/>
    <property type="evidence" value="ECO:0007669"/>
    <property type="project" value="InterPro"/>
</dbReference>
<evidence type="ECO:0000256" key="5">
    <source>
        <dbReference type="PIRSR" id="PIRSR602401-1"/>
    </source>
</evidence>
<evidence type="ECO:0000256" key="2">
    <source>
        <dbReference type="ARBA" id="ARBA00022723"/>
    </source>
</evidence>
<dbReference type="Proteomes" id="UP001210211">
    <property type="component" value="Unassembled WGS sequence"/>
</dbReference>
<gene>
    <name evidence="6" type="ORF">LUZ61_012372</name>
</gene>
<dbReference type="EMBL" id="JAMRDG010000001">
    <property type="protein sequence ID" value="KAJ3708667.1"/>
    <property type="molecule type" value="Genomic_DNA"/>
</dbReference>
<organism evidence="6 7">
    <name type="scientific">Rhynchospora tenuis</name>
    <dbReference type="NCBI Taxonomy" id="198213"/>
    <lineage>
        <taxon>Eukaryota</taxon>
        <taxon>Viridiplantae</taxon>
        <taxon>Streptophyta</taxon>
        <taxon>Embryophyta</taxon>
        <taxon>Tracheophyta</taxon>
        <taxon>Spermatophyta</taxon>
        <taxon>Magnoliopsida</taxon>
        <taxon>Liliopsida</taxon>
        <taxon>Poales</taxon>
        <taxon>Cyperaceae</taxon>
        <taxon>Cyperoideae</taxon>
        <taxon>Rhynchosporeae</taxon>
        <taxon>Rhynchospora</taxon>
    </lineage>
</organism>
<reference evidence="6 7" key="1">
    <citation type="journal article" date="2022" name="Cell">
        <title>Repeat-based holocentromeres influence genome architecture and karyotype evolution.</title>
        <authorList>
            <person name="Hofstatter P.G."/>
            <person name="Thangavel G."/>
            <person name="Lux T."/>
            <person name="Neumann P."/>
            <person name="Vondrak T."/>
            <person name="Novak P."/>
            <person name="Zhang M."/>
            <person name="Costa L."/>
            <person name="Castellani M."/>
            <person name="Scott A."/>
            <person name="Toegelov H."/>
            <person name="Fuchs J."/>
            <person name="Mata-Sucre Y."/>
            <person name="Dias Y."/>
            <person name="Vanzela A.L.L."/>
            <person name="Huettel B."/>
            <person name="Almeida C.C.S."/>
            <person name="Simkova H."/>
            <person name="Souza G."/>
            <person name="Pedrosa-Harand A."/>
            <person name="Macas J."/>
            <person name="Mayer K.F.X."/>
            <person name="Houben A."/>
            <person name="Marques A."/>
        </authorList>
    </citation>
    <scope>NUCLEOTIDE SEQUENCE [LARGE SCALE GENOMIC DNA]</scope>
    <source>
        <strain evidence="6">RhyTen1mFocal</strain>
    </source>
</reference>
<keyword evidence="3" id="KW-0560">Oxidoreductase</keyword>
<dbReference type="PRINTS" id="PR00463">
    <property type="entry name" value="EP450I"/>
</dbReference>
<dbReference type="PANTHER" id="PTHR24296">
    <property type="entry name" value="CYTOCHROME P450"/>
    <property type="match status" value="1"/>
</dbReference>
<evidence type="ECO:0000313" key="7">
    <source>
        <dbReference type="Proteomes" id="UP001210211"/>
    </source>
</evidence>
<evidence type="ECO:0000256" key="1">
    <source>
        <dbReference type="ARBA" id="ARBA00010617"/>
    </source>
</evidence>
<dbReference type="GO" id="GO:0016705">
    <property type="term" value="F:oxidoreductase activity, acting on paired donors, with incorporation or reduction of molecular oxygen"/>
    <property type="evidence" value="ECO:0007669"/>
    <property type="project" value="InterPro"/>
</dbReference>
<keyword evidence="7" id="KW-1185">Reference proteome</keyword>
<name>A0AAD6A2T3_9POAL</name>
<protein>
    <recommendedName>
        <fullName evidence="8">Cytochrome P450</fullName>
    </recommendedName>
</protein>
<accession>A0AAD6A2T3</accession>
<keyword evidence="5" id="KW-0349">Heme</keyword>
<dbReference type="CDD" id="cd11064">
    <property type="entry name" value="CYP86A"/>
    <property type="match status" value="1"/>
</dbReference>
<feature type="binding site" description="axial binding residue" evidence="5">
    <location>
        <position position="443"/>
    </location>
    <ligand>
        <name>heme</name>
        <dbReference type="ChEBI" id="CHEBI:30413"/>
    </ligand>
    <ligandPart>
        <name>Fe</name>
        <dbReference type="ChEBI" id="CHEBI:18248"/>
    </ligandPart>
</feature>
<comment type="similarity">
    <text evidence="1">Belongs to the cytochrome P450 family.</text>
</comment>
<keyword evidence="2 5" id="KW-0479">Metal-binding</keyword>
<dbReference type="Gene3D" id="1.10.630.10">
    <property type="entry name" value="Cytochrome P450"/>
    <property type="match status" value="1"/>
</dbReference>
<dbReference type="GO" id="GO:0005506">
    <property type="term" value="F:iron ion binding"/>
    <property type="evidence" value="ECO:0007669"/>
    <property type="project" value="InterPro"/>
</dbReference>
<proteinExistence type="inferred from homology"/>
<dbReference type="Pfam" id="PF00067">
    <property type="entry name" value="p450"/>
    <property type="match status" value="1"/>
</dbReference>